<reference evidence="14" key="1">
    <citation type="journal article" date="2024" name="IScience">
        <title>Strigolactones Initiate the Formation of Haustorium-like Structures in Castilleja.</title>
        <authorList>
            <person name="Buerger M."/>
            <person name="Peterson D."/>
            <person name="Chory J."/>
        </authorList>
    </citation>
    <scope>NUCLEOTIDE SEQUENCE [LARGE SCALE GENOMIC DNA]</scope>
</reference>
<dbReference type="Gene3D" id="3.30.110.60">
    <property type="entry name" value="YhbY-like"/>
    <property type="match status" value="3"/>
</dbReference>
<name>A0ABD3DU35_9LAMI</name>
<dbReference type="PROSITE" id="PS51295">
    <property type="entry name" value="CRM"/>
    <property type="match status" value="3"/>
</dbReference>
<feature type="domain" description="CRM" evidence="12">
    <location>
        <begin position="461"/>
        <end position="558"/>
    </location>
</feature>
<evidence type="ECO:0000256" key="3">
    <source>
        <dbReference type="ARBA" id="ARBA00022640"/>
    </source>
</evidence>
<feature type="domain" description="CRM" evidence="12">
    <location>
        <begin position="269"/>
        <end position="365"/>
    </location>
</feature>
<keyword evidence="9" id="KW-0687">Ribonucleoprotein</keyword>
<evidence type="ECO:0000256" key="1">
    <source>
        <dbReference type="ARBA" id="ARBA00004229"/>
    </source>
</evidence>
<feature type="region of interest" description="Disordered" evidence="11">
    <location>
        <begin position="816"/>
        <end position="852"/>
    </location>
</feature>
<sequence length="852" mass="97489">MAFSSLPSKLLSPSPVTPLPTSPLFFLKPHPQTHSSKIFRPPRFKILNCHQTVELDIETQQRNSDFVKKRKPRPSFLDQVQNKWSVKTPSSRETFPWQEQDNRHTNQEFQVQRSSQVSSHKEIKKTNSVNEPPLISRTKKNSTLAPWAHGNGPDKKVFDSEGSRKSEESLVSVVTQGPNNSPRKVMLDKYGGKFAETPIEPPKENEISKSESVTTQVEDLSTTYRAEVGVKHCSVDANDSKRFPWERKKTDEEFVQENKLNRNTELAERSIPEHELRRLRNVSLRMFERMKVGAAGVTQALVEAIHEKWKHDEVVKLKFEGPPLMNMKRTHEFLESRTGGLVIWRSGGLVVLYRGMAYKLDCIKSYSEHVEADYDSLKSLKTENIKVDVESSRLHNSSYFKNLSKQEQLDLHELDRLLDELGPRFVDWLGREPLPVDADLLPAVVPGYKKPFRLLSHGTKQALRDKEMTYLRQTARTMPPHFALGRSRELQGLAKAMVKLWEKSAIAKIAIKRGVQNTSNERMAEELKILTGGTLLSRNKEFIVLYRGNDFLPPNVSNALVEAEKTATLQQEEEEQARQRAATLINPTKISKQRLVAGTLAETMAATSRWGNQPDSAEMDKMMREKEVARHAFLVKSLQNKLDLAKGKIRMAEKSLQKVLKNQEPEDLPTDLETLTDEERFLFRKIGLSMKPFLELGRREIFDGTIENMHLHWKYRELVKIVVERKTFSQVRHIALSLEAESGGVLVSVEKTPKGHVIIVYRGKNYQRPLAFAIRPKNLLTKRQALARSIELQRREALKHHVLELEEKIEALKQKQEGMMTSNNNGTETSDSRISAASDFNDGEDVEIVRED</sequence>
<dbReference type="GO" id="GO:0009507">
    <property type="term" value="C:chloroplast"/>
    <property type="evidence" value="ECO:0007669"/>
    <property type="project" value="UniProtKB-SubCell"/>
</dbReference>
<dbReference type="GO" id="GO:0000373">
    <property type="term" value="P:Group II intron splicing"/>
    <property type="evidence" value="ECO:0007669"/>
    <property type="project" value="UniProtKB-ARBA"/>
</dbReference>
<keyword evidence="8" id="KW-0508">mRNA splicing</keyword>
<accession>A0ABD3DU35</accession>
<proteinExistence type="predicted"/>
<evidence type="ECO:0000259" key="12">
    <source>
        <dbReference type="PROSITE" id="PS51295"/>
    </source>
</evidence>
<comment type="caution">
    <text evidence="13">The sequence shown here is derived from an EMBL/GenBank/DDBJ whole genome shotgun (WGS) entry which is preliminary data.</text>
</comment>
<keyword evidence="3" id="KW-0934">Plastid</keyword>
<dbReference type="PANTHER" id="PTHR31846:SF7">
    <property type="entry name" value="CRS1 _ YHBY (CRM) DOMAIN-CONTAINING PROTEIN"/>
    <property type="match status" value="1"/>
</dbReference>
<evidence type="ECO:0000256" key="5">
    <source>
        <dbReference type="ARBA" id="ARBA00022737"/>
    </source>
</evidence>
<keyword evidence="5" id="KW-0677">Repeat</keyword>
<keyword evidence="6 10" id="KW-0694">RNA-binding</keyword>
<evidence type="ECO:0000256" key="6">
    <source>
        <dbReference type="ARBA" id="ARBA00022884"/>
    </source>
</evidence>
<feature type="compositionally biased region" description="Polar residues" evidence="11">
    <location>
        <begin position="107"/>
        <end position="118"/>
    </location>
</feature>
<feature type="compositionally biased region" description="Polar residues" evidence="11">
    <location>
        <begin position="87"/>
        <end position="99"/>
    </location>
</feature>
<dbReference type="SMART" id="SM01103">
    <property type="entry name" value="CRS1_YhbY"/>
    <property type="match status" value="3"/>
</dbReference>
<evidence type="ECO:0000313" key="13">
    <source>
        <dbReference type="EMBL" id="KAL3644366.1"/>
    </source>
</evidence>
<dbReference type="SUPFAM" id="SSF75471">
    <property type="entry name" value="YhbY-like"/>
    <property type="match status" value="3"/>
</dbReference>
<dbReference type="Pfam" id="PF01985">
    <property type="entry name" value="CRS1_YhbY"/>
    <property type="match status" value="3"/>
</dbReference>
<evidence type="ECO:0000313" key="14">
    <source>
        <dbReference type="Proteomes" id="UP001632038"/>
    </source>
</evidence>
<evidence type="ECO:0000256" key="9">
    <source>
        <dbReference type="ARBA" id="ARBA00023274"/>
    </source>
</evidence>
<dbReference type="GO" id="GO:0003723">
    <property type="term" value="F:RNA binding"/>
    <property type="evidence" value="ECO:0007669"/>
    <property type="project" value="UniProtKB-UniRule"/>
</dbReference>
<dbReference type="InterPro" id="IPR035920">
    <property type="entry name" value="YhbY-like_sf"/>
</dbReference>
<dbReference type="GO" id="GO:0006397">
    <property type="term" value="P:mRNA processing"/>
    <property type="evidence" value="ECO:0007669"/>
    <property type="project" value="UniProtKB-KW"/>
</dbReference>
<dbReference type="Proteomes" id="UP001632038">
    <property type="component" value="Unassembled WGS sequence"/>
</dbReference>
<evidence type="ECO:0000256" key="2">
    <source>
        <dbReference type="ARBA" id="ARBA00022528"/>
    </source>
</evidence>
<feature type="compositionally biased region" description="Basic and acidic residues" evidence="11">
    <location>
        <begin position="152"/>
        <end position="164"/>
    </location>
</feature>
<keyword evidence="14" id="KW-1185">Reference proteome</keyword>
<gene>
    <name evidence="13" type="ORF">CASFOL_012298</name>
</gene>
<dbReference type="InterPro" id="IPR001890">
    <property type="entry name" value="RNA-binding_CRM"/>
</dbReference>
<keyword evidence="2" id="KW-0150">Chloroplast</keyword>
<evidence type="ECO:0000256" key="11">
    <source>
        <dbReference type="SAM" id="MobiDB-lite"/>
    </source>
</evidence>
<dbReference type="PANTHER" id="PTHR31846">
    <property type="entry name" value="CRS1 / YHBY (CRM) DOMAIN-CONTAINING PROTEIN"/>
    <property type="match status" value="1"/>
</dbReference>
<evidence type="ECO:0000256" key="10">
    <source>
        <dbReference type="PROSITE-ProRule" id="PRU00626"/>
    </source>
</evidence>
<organism evidence="13 14">
    <name type="scientific">Castilleja foliolosa</name>
    <dbReference type="NCBI Taxonomy" id="1961234"/>
    <lineage>
        <taxon>Eukaryota</taxon>
        <taxon>Viridiplantae</taxon>
        <taxon>Streptophyta</taxon>
        <taxon>Embryophyta</taxon>
        <taxon>Tracheophyta</taxon>
        <taxon>Spermatophyta</taxon>
        <taxon>Magnoliopsida</taxon>
        <taxon>eudicotyledons</taxon>
        <taxon>Gunneridae</taxon>
        <taxon>Pentapetalae</taxon>
        <taxon>asterids</taxon>
        <taxon>lamiids</taxon>
        <taxon>Lamiales</taxon>
        <taxon>Orobanchaceae</taxon>
        <taxon>Pedicularideae</taxon>
        <taxon>Castillejinae</taxon>
        <taxon>Castilleja</taxon>
    </lineage>
</organism>
<dbReference type="FunFam" id="3.30.110.60:FF:000002">
    <property type="entry name" value="CRS2-associated factor 1, chloroplastic"/>
    <property type="match status" value="2"/>
</dbReference>
<feature type="domain" description="CRM" evidence="12">
    <location>
        <begin position="673"/>
        <end position="773"/>
    </location>
</feature>
<protein>
    <recommendedName>
        <fullName evidence="12">CRM domain-containing protein</fullName>
    </recommendedName>
</protein>
<dbReference type="InterPro" id="IPR045278">
    <property type="entry name" value="CRS1/CFM2/CFM3"/>
</dbReference>
<evidence type="ECO:0000256" key="7">
    <source>
        <dbReference type="ARBA" id="ARBA00022946"/>
    </source>
</evidence>
<dbReference type="AlphaFoldDB" id="A0ABD3DU35"/>
<feature type="compositionally biased region" description="Polar residues" evidence="11">
    <location>
        <begin position="819"/>
        <end position="835"/>
    </location>
</feature>
<comment type="subcellular location">
    <subcellularLocation>
        <location evidence="1">Plastid</location>
        <location evidence="1">Chloroplast</location>
    </subcellularLocation>
</comment>
<keyword evidence="4" id="KW-0507">mRNA processing</keyword>
<evidence type="ECO:0000256" key="4">
    <source>
        <dbReference type="ARBA" id="ARBA00022664"/>
    </source>
</evidence>
<dbReference type="GO" id="GO:1990904">
    <property type="term" value="C:ribonucleoprotein complex"/>
    <property type="evidence" value="ECO:0007669"/>
    <property type="project" value="UniProtKB-KW"/>
</dbReference>
<dbReference type="EMBL" id="JAVIJP010000015">
    <property type="protein sequence ID" value="KAL3644366.1"/>
    <property type="molecule type" value="Genomic_DNA"/>
</dbReference>
<feature type="region of interest" description="Disordered" evidence="11">
    <location>
        <begin position="87"/>
        <end position="164"/>
    </location>
</feature>
<evidence type="ECO:0000256" key="8">
    <source>
        <dbReference type="ARBA" id="ARBA00023187"/>
    </source>
</evidence>
<keyword evidence="7" id="KW-0809">Transit peptide</keyword>